<reference evidence="1" key="1">
    <citation type="submission" date="2021-02" db="EMBL/GenBank/DDBJ databases">
        <authorList>
            <consortium name="DOE Joint Genome Institute"/>
            <person name="Ahrendt S."/>
            <person name="Looney B.P."/>
            <person name="Miyauchi S."/>
            <person name="Morin E."/>
            <person name="Drula E."/>
            <person name="Courty P.E."/>
            <person name="Chicoki N."/>
            <person name="Fauchery L."/>
            <person name="Kohler A."/>
            <person name="Kuo A."/>
            <person name="Labutti K."/>
            <person name="Pangilinan J."/>
            <person name="Lipzen A."/>
            <person name="Riley R."/>
            <person name="Andreopoulos W."/>
            <person name="He G."/>
            <person name="Johnson J."/>
            <person name="Barry K.W."/>
            <person name="Grigoriev I.V."/>
            <person name="Nagy L."/>
            <person name="Hibbett D."/>
            <person name="Henrissat B."/>
            <person name="Matheny P.B."/>
            <person name="Labbe J."/>
            <person name="Martin F."/>
        </authorList>
    </citation>
    <scope>NUCLEOTIDE SEQUENCE</scope>
    <source>
        <strain evidence="1">FP105234-sp</strain>
    </source>
</reference>
<organism evidence="1 2">
    <name type="scientific">Auriscalpium vulgare</name>
    <dbReference type="NCBI Taxonomy" id="40419"/>
    <lineage>
        <taxon>Eukaryota</taxon>
        <taxon>Fungi</taxon>
        <taxon>Dikarya</taxon>
        <taxon>Basidiomycota</taxon>
        <taxon>Agaricomycotina</taxon>
        <taxon>Agaricomycetes</taxon>
        <taxon>Russulales</taxon>
        <taxon>Auriscalpiaceae</taxon>
        <taxon>Auriscalpium</taxon>
    </lineage>
</organism>
<accession>A0ACB8RV31</accession>
<dbReference type="Proteomes" id="UP000814033">
    <property type="component" value="Unassembled WGS sequence"/>
</dbReference>
<proteinExistence type="predicted"/>
<sequence length="831" mass="93974">MSDVSDSNSQYAEDKYGYPPHNRDSRHSYRPTSVADVEGIVMTEMRHRTYKDTKTFLATHFDEKEIPSAFVKAVYNTLVSNKKYIPASPGSRGHWAGLPLDPSDEKGIYAPLTKMLDDITGECARQVEELTKTAGSSQQKQVTQHFDIVWRDEHSRSPVSSHNDSADIWPDIVATFKQAVTAPARKGSPSRVWWRSVHVPLEVKKAANADAAVIQIFRYIRQSLWDQPDRRFMFGLVFARHTLTVWHVDHSGALAGVPINIHENPLDFIRVIVGLAVKSPEALGWDPTMQIYFDATERLPRRARASYTIDPGDLADEGDLYKTKWVVTLPKPDWDPSAAKSDGKDNVGVEDGNERFVLFLALSLSRAQAIVGRVSRVWKAWKWMDMHLPIAERKVYVIKDTWRNARRVVEGALYRDATLSARRKGSAMSGVAQMHSFCIVRINGDKDTTLVAVRRKLKPSGKPLKLDTNQFYARPNGPGSPRDQNVHVFLDKDVFDEDPDEDFPPPADRIHSRLVMATYGWPLLQFHDLPELFGGVHDAIKGHRWLHNHGILHRDISYTNILLTGQDAPNRAVMIDLDNAIAYETHKTLADDERSVGTLAFMSFEVLKSKHYFEGDSDEPEGIKHNLVHDLESYFWVLCWIGVCRKGPGQQRVVTSMPKSQRDNWQEEVDTNFEEKRPKAIANAKQDLILKPKAFGASVLDLLSPYFTEPLRAPLLQLHNALRTAYQKHDYSDKLYETFLKVFDDAAKSNVATSWHARPGHESYAEMEKTVLHARAREQLAFGVHQPALKAAIKRNREEMTGQTVIGPVAEGDDGGAGAQPPQARRQKTMY</sequence>
<keyword evidence="2" id="KW-1185">Reference proteome</keyword>
<evidence type="ECO:0000313" key="2">
    <source>
        <dbReference type="Proteomes" id="UP000814033"/>
    </source>
</evidence>
<reference evidence="1" key="2">
    <citation type="journal article" date="2022" name="New Phytol.">
        <title>Evolutionary transition to the ectomycorrhizal habit in the genomes of a hyperdiverse lineage of mushroom-forming fungi.</title>
        <authorList>
            <person name="Looney B."/>
            <person name="Miyauchi S."/>
            <person name="Morin E."/>
            <person name="Drula E."/>
            <person name="Courty P.E."/>
            <person name="Kohler A."/>
            <person name="Kuo A."/>
            <person name="LaButti K."/>
            <person name="Pangilinan J."/>
            <person name="Lipzen A."/>
            <person name="Riley R."/>
            <person name="Andreopoulos W."/>
            <person name="He G."/>
            <person name="Johnson J."/>
            <person name="Nolan M."/>
            <person name="Tritt A."/>
            <person name="Barry K.W."/>
            <person name="Grigoriev I.V."/>
            <person name="Nagy L.G."/>
            <person name="Hibbett D."/>
            <person name="Henrissat B."/>
            <person name="Matheny P.B."/>
            <person name="Labbe J."/>
            <person name="Martin F.M."/>
        </authorList>
    </citation>
    <scope>NUCLEOTIDE SEQUENCE</scope>
    <source>
        <strain evidence="1">FP105234-sp</strain>
    </source>
</reference>
<name>A0ACB8RV31_9AGAM</name>
<comment type="caution">
    <text evidence="1">The sequence shown here is derived from an EMBL/GenBank/DDBJ whole genome shotgun (WGS) entry which is preliminary data.</text>
</comment>
<protein>
    <submittedName>
        <fullName evidence="1">Uncharacterized protein</fullName>
    </submittedName>
</protein>
<evidence type="ECO:0000313" key="1">
    <source>
        <dbReference type="EMBL" id="KAI0047792.1"/>
    </source>
</evidence>
<gene>
    <name evidence="1" type="ORF">FA95DRAFT_1678859</name>
</gene>
<dbReference type="EMBL" id="MU275898">
    <property type="protein sequence ID" value="KAI0047792.1"/>
    <property type="molecule type" value="Genomic_DNA"/>
</dbReference>